<dbReference type="PANTHER" id="PTHR14234">
    <property type="entry name" value="RIM BINDING PROTEIN-RELATED"/>
    <property type="match status" value="1"/>
</dbReference>
<organism evidence="5 6">
    <name type="scientific">Anisakis simplex</name>
    <name type="common">Herring worm</name>
    <dbReference type="NCBI Taxonomy" id="6269"/>
    <lineage>
        <taxon>Eukaryota</taxon>
        <taxon>Metazoa</taxon>
        <taxon>Ecdysozoa</taxon>
        <taxon>Nematoda</taxon>
        <taxon>Chromadorea</taxon>
        <taxon>Rhabditida</taxon>
        <taxon>Spirurina</taxon>
        <taxon>Ascaridomorpha</taxon>
        <taxon>Ascaridoidea</taxon>
        <taxon>Anisakidae</taxon>
        <taxon>Anisakis</taxon>
        <taxon>Anisakis simplex complex</taxon>
    </lineage>
</organism>
<dbReference type="CDD" id="cd12013">
    <property type="entry name" value="SH3_RIM-BP_3"/>
    <property type="match status" value="1"/>
</dbReference>
<proteinExistence type="predicted"/>
<dbReference type="InterPro" id="IPR040325">
    <property type="entry name" value="RIMBP1/2/3"/>
</dbReference>
<dbReference type="InterPro" id="IPR035755">
    <property type="entry name" value="RIM-BP_SH3_3"/>
</dbReference>
<dbReference type="GO" id="GO:0045202">
    <property type="term" value="C:synapse"/>
    <property type="evidence" value="ECO:0007669"/>
    <property type="project" value="GOC"/>
</dbReference>
<accession>A0A3P6SE33</accession>
<evidence type="ECO:0000256" key="1">
    <source>
        <dbReference type="ARBA" id="ARBA00022443"/>
    </source>
</evidence>
<dbReference type="AlphaFoldDB" id="A0A3P6SE33"/>
<sequence length="600" mass="69427">MLCTGLLTFTAKFICRFEVFGEVDQDGFYTGQIGHRIGLVPSNMVIEIAKDDLLPQRRRSDALPEPSLRRMRWGSLKSRSYDHAGDRRVPHYRSAIEHEYYASSLERRDRDHSLPTRPIDYFTSNRRLHEAAATNAPIASRGEYMPRGGEHDEQPPYDAYPSNGRHPRDYYAYSRDYRSRDSQERERDRRDYYRDERDMDVRDGRELRDHRDVREAREQRDVREMRDREMRGEPREVRERDYGRDVREARYSRDPSSSRRDRERDYMDEREDQRSRDYRDMGDYRDQREIRDVDYREVRKERDPEQMGKSYDDRGYVGGREMPSQRGYDRRDYGRMEKPQQEQYHDVVQYGGSMPPPQQLHQPQQRYPTEVPPGEDVRYGRANGESLAVRKMVAKFDYDSRQLSPNVDAEQVELSFHAGDVITVYGEMDEDGFYMGELNGIRGLVPSNFLQTSPPSSLMPTQMQPLQQQQQQQQQQQSQLLHQPSQSIPPITVAGPDQPRAKGVAFQETAKKGMPARQSSQTSAKTSTSGKGTPKSGSTNPQKVLTKKSSDIGSKGTPNTRKTSQSAKKSDSAAKAGKASAVCSLKYASMEGKPRFCLSQ</sequence>
<protein>
    <recommendedName>
        <fullName evidence="4">SH3 domain-containing protein</fullName>
    </recommendedName>
</protein>
<feature type="compositionally biased region" description="Low complexity" evidence="3">
    <location>
        <begin position="519"/>
        <end position="539"/>
    </location>
</feature>
<evidence type="ECO:0000313" key="6">
    <source>
        <dbReference type="Proteomes" id="UP000267096"/>
    </source>
</evidence>
<feature type="domain" description="SH3" evidence="4">
    <location>
        <begin position="387"/>
        <end position="455"/>
    </location>
</feature>
<dbReference type="Pfam" id="PF07653">
    <property type="entry name" value="SH3_2"/>
    <property type="match status" value="1"/>
</dbReference>
<name>A0A3P6SE33_ANISI</name>
<dbReference type="InterPro" id="IPR001452">
    <property type="entry name" value="SH3_domain"/>
</dbReference>
<dbReference type="FunFam" id="2.30.30.40:FF:000016">
    <property type="entry name" value="RIMS-binding protein 2 isoform X2"/>
    <property type="match status" value="1"/>
</dbReference>
<feature type="region of interest" description="Disordered" evidence="3">
    <location>
        <begin position="446"/>
        <end position="581"/>
    </location>
</feature>
<dbReference type="GO" id="GO:0007274">
    <property type="term" value="P:neuromuscular synaptic transmission"/>
    <property type="evidence" value="ECO:0007669"/>
    <property type="project" value="TreeGrafter"/>
</dbReference>
<dbReference type="SUPFAM" id="SSF50044">
    <property type="entry name" value="SH3-domain"/>
    <property type="match status" value="1"/>
</dbReference>
<evidence type="ECO:0000256" key="2">
    <source>
        <dbReference type="PROSITE-ProRule" id="PRU00192"/>
    </source>
</evidence>
<dbReference type="PANTHER" id="PTHR14234:SF19">
    <property type="entry name" value="RIM-BINDING PROTEIN, ISOFORM F"/>
    <property type="match status" value="1"/>
</dbReference>
<dbReference type="Proteomes" id="UP000267096">
    <property type="component" value="Unassembled WGS sequence"/>
</dbReference>
<feature type="region of interest" description="Disordered" evidence="3">
    <location>
        <begin position="299"/>
        <end position="331"/>
    </location>
</feature>
<feature type="region of interest" description="Disordered" evidence="3">
    <location>
        <begin position="353"/>
        <end position="373"/>
    </location>
</feature>
<evidence type="ECO:0000256" key="3">
    <source>
        <dbReference type="SAM" id="MobiDB-lite"/>
    </source>
</evidence>
<feature type="compositionally biased region" description="Low complexity" evidence="3">
    <location>
        <begin position="562"/>
        <end position="581"/>
    </location>
</feature>
<gene>
    <name evidence="5" type="ORF">ASIM_LOCUS18575</name>
</gene>
<dbReference type="Gene3D" id="2.30.30.40">
    <property type="entry name" value="SH3 Domains"/>
    <property type="match status" value="2"/>
</dbReference>
<dbReference type="SMART" id="SM00326">
    <property type="entry name" value="SH3"/>
    <property type="match status" value="1"/>
</dbReference>
<keyword evidence="6" id="KW-1185">Reference proteome</keyword>
<dbReference type="EMBL" id="UYRR01035724">
    <property type="protein sequence ID" value="VDK65355.1"/>
    <property type="molecule type" value="Genomic_DNA"/>
</dbReference>
<feature type="compositionally biased region" description="Basic and acidic residues" evidence="3">
    <location>
        <begin position="175"/>
        <end position="192"/>
    </location>
</feature>
<feature type="region of interest" description="Disordered" evidence="3">
    <location>
        <begin position="218"/>
        <end position="285"/>
    </location>
</feature>
<feature type="compositionally biased region" description="Basic and acidic residues" evidence="3">
    <location>
        <begin position="299"/>
        <end position="315"/>
    </location>
</feature>
<evidence type="ECO:0000259" key="4">
    <source>
        <dbReference type="PROSITE" id="PS50002"/>
    </source>
</evidence>
<feature type="compositionally biased region" description="Low complexity" evidence="3">
    <location>
        <begin position="359"/>
        <end position="368"/>
    </location>
</feature>
<feature type="compositionally biased region" description="Low complexity" evidence="3">
    <location>
        <begin position="458"/>
        <end position="489"/>
    </location>
</feature>
<feature type="region of interest" description="Disordered" evidence="3">
    <location>
        <begin position="132"/>
        <end position="192"/>
    </location>
</feature>
<keyword evidence="1 2" id="KW-0728">SH3 domain</keyword>
<dbReference type="OrthoDB" id="4158657at2759"/>
<evidence type="ECO:0000313" key="5">
    <source>
        <dbReference type="EMBL" id="VDK65355.1"/>
    </source>
</evidence>
<reference evidence="5 6" key="1">
    <citation type="submission" date="2018-11" db="EMBL/GenBank/DDBJ databases">
        <authorList>
            <consortium name="Pathogen Informatics"/>
        </authorList>
    </citation>
    <scope>NUCLEOTIDE SEQUENCE [LARGE SCALE GENOMIC DNA]</scope>
</reference>
<dbReference type="InterPro" id="IPR036028">
    <property type="entry name" value="SH3-like_dom_sf"/>
</dbReference>
<dbReference type="PROSITE" id="PS50002">
    <property type="entry name" value="SH3"/>
    <property type="match status" value="1"/>
</dbReference>